<evidence type="ECO:0000313" key="3">
    <source>
        <dbReference type="EMBL" id="AWI85444.1"/>
    </source>
</evidence>
<evidence type="ECO:0000313" key="4">
    <source>
        <dbReference type="Proteomes" id="UP000244915"/>
    </source>
</evidence>
<dbReference type="KEGG" id="ypac:CEW88_17085"/>
<dbReference type="RefSeq" id="WP_108969173.1">
    <property type="nucleotide sequence ID" value="NZ_CP022190.1"/>
</dbReference>
<feature type="region of interest" description="Disordered" evidence="1">
    <location>
        <begin position="72"/>
        <end position="93"/>
    </location>
</feature>
<feature type="transmembrane region" description="Helical" evidence="2">
    <location>
        <begin position="20"/>
        <end position="40"/>
    </location>
</feature>
<proteinExistence type="predicted"/>
<keyword evidence="2" id="KW-1133">Transmembrane helix</keyword>
<name>A0A2U8HHZ7_9RHOB</name>
<protein>
    <submittedName>
        <fullName evidence="3">Uncharacterized protein</fullName>
    </submittedName>
</protein>
<feature type="transmembrane region" description="Helical" evidence="2">
    <location>
        <begin position="46"/>
        <end position="67"/>
    </location>
</feature>
<evidence type="ECO:0000256" key="2">
    <source>
        <dbReference type="SAM" id="Phobius"/>
    </source>
</evidence>
<keyword evidence="2" id="KW-0812">Transmembrane</keyword>
<dbReference type="EMBL" id="CP022190">
    <property type="protein sequence ID" value="AWI85444.1"/>
    <property type="molecule type" value="Genomic_DNA"/>
</dbReference>
<organism evidence="3 4">
    <name type="scientific">Alloyangia pacifica</name>
    <dbReference type="NCBI Taxonomy" id="311180"/>
    <lineage>
        <taxon>Bacteria</taxon>
        <taxon>Pseudomonadati</taxon>
        <taxon>Pseudomonadota</taxon>
        <taxon>Alphaproteobacteria</taxon>
        <taxon>Rhodobacterales</taxon>
        <taxon>Roseobacteraceae</taxon>
        <taxon>Alloyangia</taxon>
    </lineage>
</organism>
<keyword evidence="2" id="KW-0472">Membrane</keyword>
<gene>
    <name evidence="3" type="ORF">CEW88_17085</name>
</gene>
<dbReference type="Proteomes" id="UP000244915">
    <property type="component" value="Chromosome 2"/>
</dbReference>
<reference evidence="3 4" key="1">
    <citation type="submission" date="2017-06" db="EMBL/GenBank/DDBJ databases">
        <title>Yangia sp. YSBP01 complete genome sequence.</title>
        <authorList>
            <person name="Woo J.-H."/>
            <person name="Kim H.-S."/>
        </authorList>
    </citation>
    <scope>NUCLEOTIDE SEQUENCE [LARGE SCALE GENOMIC DNA]</scope>
    <source>
        <strain evidence="3 4">YSBP01</strain>
    </source>
</reference>
<evidence type="ECO:0000256" key="1">
    <source>
        <dbReference type="SAM" id="MobiDB-lite"/>
    </source>
</evidence>
<accession>A0A2U8HHZ7</accession>
<dbReference type="OrthoDB" id="7867614at2"/>
<dbReference type="AlphaFoldDB" id="A0A2U8HHZ7"/>
<sequence length="93" mass="9810">MNQKKNETDTERAVASGGGFVIAALSGSIGVLAGFVLWGAGAHPLIVLAAYLMAPAAMILALFLLSLHRSSARHPRSETEPMPVTPGQERRQT</sequence>